<dbReference type="PANTHER" id="PTHR34580">
    <property type="match status" value="1"/>
</dbReference>
<keyword evidence="3" id="KW-0804">Transcription</keyword>
<dbReference type="InterPro" id="IPR018356">
    <property type="entry name" value="Tscrpt_reg_HTH_DeoR_CS"/>
</dbReference>
<evidence type="ECO:0000259" key="4">
    <source>
        <dbReference type="PROSITE" id="PS51000"/>
    </source>
</evidence>
<evidence type="ECO:0000313" key="6">
    <source>
        <dbReference type="Proteomes" id="UP000244180"/>
    </source>
</evidence>
<gene>
    <name evidence="5" type="ORF">HSCHL_2513</name>
</gene>
<evidence type="ECO:0000256" key="2">
    <source>
        <dbReference type="ARBA" id="ARBA00023125"/>
    </source>
</evidence>
<proteinExistence type="predicted"/>
<keyword evidence="2" id="KW-0238">DNA-binding</keyword>
<evidence type="ECO:0000313" key="5">
    <source>
        <dbReference type="EMBL" id="PTQ52880.1"/>
    </source>
</evidence>
<comment type="caution">
    <text evidence="5">The sequence shown here is derived from an EMBL/GenBank/DDBJ whole genome shotgun (WGS) entry which is preliminary data.</text>
</comment>
<dbReference type="InterPro" id="IPR036388">
    <property type="entry name" value="WH-like_DNA-bd_sf"/>
</dbReference>
<organism evidence="5 6">
    <name type="scientific">Hydrogenibacillus schlegelii</name>
    <name type="common">Bacillus schlegelii</name>
    <dbReference type="NCBI Taxonomy" id="1484"/>
    <lineage>
        <taxon>Bacteria</taxon>
        <taxon>Bacillati</taxon>
        <taxon>Bacillota</taxon>
        <taxon>Bacilli</taxon>
        <taxon>Bacillales</taxon>
        <taxon>Bacillales Family X. Incertae Sedis</taxon>
        <taxon>Hydrogenibacillus</taxon>
    </lineage>
</organism>
<dbReference type="GO" id="GO:0003700">
    <property type="term" value="F:DNA-binding transcription factor activity"/>
    <property type="evidence" value="ECO:0007669"/>
    <property type="project" value="InterPro"/>
</dbReference>
<dbReference type="PROSITE" id="PS51000">
    <property type="entry name" value="HTH_DEOR_2"/>
    <property type="match status" value="1"/>
</dbReference>
<dbReference type="InterPro" id="IPR013196">
    <property type="entry name" value="HTH_11"/>
</dbReference>
<dbReference type="PROSITE" id="PS00894">
    <property type="entry name" value="HTH_DEOR_1"/>
    <property type="match status" value="1"/>
</dbReference>
<reference evidence="5 6" key="1">
    <citation type="submission" date="2017-08" db="EMBL/GenBank/DDBJ databases">
        <title>Burning lignite coal seam in the remote Altai Mountains harbors a hydrogen-driven thermophilic microbial community.</title>
        <authorList>
            <person name="Kadnikov V.V."/>
            <person name="Mardanov A.V."/>
            <person name="Ivasenko D."/>
            <person name="Beletsky A.V."/>
            <person name="Karnachuk O.V."/>
            <person name="Ravin N.V."/>
        </authorList>
    </citation>
    <scope>NUCLEOTIDE SEQUENCE [LARGE SCALE GENOMIC DNA]</scope>
    <source>
        <strain evidence="5">AL33</strain>
    </source>
</reference>
<dbReference type="Pfam" id="PF13280">
    <property type="entry name" value="WYL"/>
    <property type="match status" value="1"/>
</dbReference>
<dbReference type="Proteomes" id="UP000244180">
    <property type="component" value="Unassembled WGS sequence"/>
</dbReference>
<evidence type="ECO:0000256" key="1">
    <source>
        <dbReference type="ARBA" id="ARBA00023015"/>
    </source>
</evidence>
<dbReference type="PANTHER" id="PTHR34580:SF9">
    <property type="entry name" value="SLL5097 PROTEIN"/>
    <property type="match status" value="1"/>
</dbReference>
<dbReference type="Pfam" id="PF08279">
    <property type="entry name" value="HTH_11"/>
    <property type="match status" value="1"/>
</dbReference>
<dbReference type="InterPro" id="IPR001034">
    <property type="entry name" value="DeoR_HTH"/>
</dbReference>
<sequence>MAMRTRRSQRYRLLRLLMLLRTGRAPSARQLADMLEISLRTVRRDLDELRDDWGAPIEFDRRRGGYVLTDPNWQPPIGPFTELRLSAGEAVALLLAHTAFEAMRGTGLEDAFRSLVAKLPAWLPESVSVNPEELRAMFSFAFEPLRGDAREVAERLHALRQAIDGRRHIVLEYASASRGEVTRREVEPYHLRYFDGAWYVVGFCRLRQDLRIFAVDRIRAIEPTGRTFAPPDPERFSPETYFAATWRLERGEKMVRVAVRFTPEQARYMRGRRWHPSQEAVEEPDGSLVLLFRVLGLEEIKRWIMQFGAAAEVLEPPELRDKIVAEAEKIIARSRVSRSVTLDGVKKG</sequence>
<dbReference type="InterPro" id="IPR036390">
    <property type="entry name" value="WH_DNA-bd_sf"/>
</dbReference>
<feature type="domain" description="HTH deoR-type" evidence="4">
    <location>
        <begin position="9"/>
        <end position="68"/>
    </location>
</feature>
<dbReference type="Pfam" id="PF25583">
    <property type="entry name" value="WCX"/>
    <property type="match status" value="1"/>
</dbReference>
<dbReference type="AlphaFoldDB" id="A0A2T5G9L8"/>
<dbReference type="SUPFAM" id="SSF46785">
    <property type="entry name" value="Winged helix' DNA-binding domain"/>
    <property type="match status" value="1"/>
</dbReference>
<dbReference type="InterPro" id="IPR051534">
    <property type="entry name" value="CBASS_pafABC_assoc_protein"/>
</dbReference>
<dbReference type="Gene3D" id="1.10.10.10">
    <property type="entry name" value="Winged helix-like DNA-binding domain superfamily/Winged helix DNA-binding domain"/>
    <property type="match status" value="1"/>
</dbReference>
<name>A0A2T5G9L8_HYDSH</name>
<protein>
    <submittedName>
        <fullName evidence="5">Transcriptional regulator, DeoR family</fullName>
    </submittedName>
</protein>
<dbReference type="EMBL" id="PEBV01000020">
    <property type="protein sequence ID" value="PTQ52880.1"/>
    <property type="molecule type" value="Genomic_DNA"/>
</dbReference>
<dbReference type="InterPro" id="IPR026881">
    <property type="entry name" value="WYL_dom"/>
</dbReference>
<keyword evidence="1" id="KW-0805">Transcription regulation</keyword>
<evidence type="ECO:0000256" key="3">
    <source>
        <dbReference type="ARBA" id="ARBA00023163"/>
    </source>
</evidence>
<dbReference type="GO" id="GO:0003677">
    <property type="term" value="F:DNA binding"/>
    <property type="evidence" value="ECO:0007669"/>
    <property type="project" value="UniProtKB-KW"/>
</dbReference>
<dbReference type="InterPro" id="IPR057727">
    <property type="entry name" value="WCX_dom"/>
</dbReference>
<accession>A0A2T5G9L8</accession>
<dbReference type="PROSITE" id="PS52050">
    <property type="entry name" value="WYL"/>
    <property type="match status" value="1"/>
</dbReference>